<protein>
    <submittedName>
        <fullName evidence="1">Uncharacterized protein</fullName>
    </submittedName>
</protein>
<evidence type="ECO:0000313" key="2">
    <source>
        <dbReference type="Proteomes" id="UP000042527"/>
    </source>
</evidence>
<gene>
    <name evidence="1" type="ORF">TPHV1_500034</name>
</gene>
<accession>A0A0B7GW80</accession>
<organism evidence="1 2">
    <name type="scientific">Treponema phagedenis</name>
    <dbReference type="NCBI Taxonomy" id="162"/>
    <lineage>
        <taxon>Bacteria</taxon>
        <taxon>Pseudomonadati</taxon>
        <taxon>Spirochaetota</taxon>
        <taxon>Spirochaetia</taxon>
        <taxon>Spirochaetales</taxon>
        <taxon>Treponemataceae</taxon>
        <taxon>Treponema</taxon>
    </lineage>
</organism>
<dbReference type="Proteomes" id="UP000042527">
    <property type="component" value="Unassembled WGS sequence"/>
</dbReference>
<reference evidence="2" key="1">
    <citation type="submission" date="2015-01" db="EMBL/GenBank/DDBJ databases">
        <authorList>
            <person name="Manzoor Shahid"/>
            <person name="Zubair Saima"/>
        </authorList>
    </citation>
    <scope>NUCLEOTIDE SEQUENCE [LARGE SCALE GENOMIC DNA]</scope>
    <source>
        <strain evidence="2">V1</strain>
    </source>
</reference>
<dbReference type="AlphaFoldDB" id="A0A0B7GW80"/>
<keyword evidence="2" id="KW-1185">Reference proteome</keyword>
<evidence type="ECO:0000313" key="1">
    <source>
        <dbReference type="EMBL" id="CEM62924.1"/>
    </source>
</evidence>
<name>A0A0B7GW80_TREPH</name>
<dbReference type="EMBL" id="CDNC01000046">
    <property type="protein sequence ID" value="CEM62924.1"/>
    <property type="molecule type" value="Genomic_DNA"/>
</dbReference>
<proteinExistence type="predicted"/>
<sequence>MVNILFRFLYIEINFKDAYVKADTTPYKLENSFTIFVSLYFTFTIT</sequence>